<feature type="compositionally biased region" description="Low complexity" evidence="1">
    <location>
        <begin position="164"/>
        <end position="177"/>
    </location>
</feature>
<feature type="signal peptide" evidence="2">
    <location>
        <begin position="1"/>
        <end position="22"/>
    </location>
</feature>
<evidence type="ECO:0000256" key="1">
    <source>
        <dbReference type="SAM" id="MobiDB-lite"/>
    </source>
</evidence>
<evidence type="ECO:0000256" key="2">
    <source>
        <dbReference type="SAM" id="SignalP"/>
    </source>
</evidence>
<feature type="compositionally biased region" description="Polar residues" evidence="1">
    <location>
        <begin position="179"/>
        <end position="192"/>
    </location>
</feature>
<keyword evidence="2" id="KW-0732">Signal</keyword>
<organism evidence="3 4">
    <name type="scientific">Rubritalea tangerina</name>
    <dbReference type="NCBI Taxonomy" id="430798"/>
    <lineage>
        <taxon>Bacteria</taxon>
        <taxon>Pseudomonadati</taxon>
        <taxon>Verrucomicrobiota</taxon>
        <taxon>Verrucomicrobiia</taxon>
        <taxon>Verrucomicrobiales</taxon>
        <taxon>Rubritaleaceae</taxon>
        <taxon>Rubritalea</taxon>
    </lineage>
</organism>
<protein>
    <submittedName>
        <fullName evidence="3">Uncharacterized protein</fullName>
    </submittedName>
</protein>
<dbReference type="RefSeq" id="WP_377089561.1">
    <property type="nucleotide sequence ID" value="NZ_JBHSJL010000014.1"/>
</dbReference>
<accession>A0ABW4ZCD1</accession>
<reference evidence="4" key="1">
    <citation type="journal article" date="2019" name="Int. J. Syst. Evol. Microbiol.">
        <title>The Global Catalogue of Microorganisms (GCM) 10K type strain sequencing project: providing services to taxonomists for standard genome sequencing and annotation.</title>
        <authorList>
            <consortium name="The Broad Institute Genomics Platform"/>
            <consortium name="The Broad Institute Genome Sequencing Center for Infectious Disease"/>
            <person name="Wu L."/>
            <person name="Ma J."/>
        </authorList>
    </citation>
    <scope>NUCLEOTIDE SEQUENCE [LARGE SCALE GENOMIC DNA]</scope>
    <source>
        <strain evidence="4">CCUG 57942</strain>
    </source>
</reference>
<keyword evidence="4" id="KW-1185">Reference proteome</keyword>
<dbReference type="EMBL" id="JBHUJB010000049">
    <property type="protein sequence ID" value="MFD2159664.1"/>
    <property type="molecule type" value="Genomic_DNA"/>
</dbReference>
<feature type="chain" id="PRO_5045576262" evidence="2">
    <location>
        <begin position="23"/>
        <end position="192"/>
    </location>
</feature>
<name>A0ABW4ZCD1_9BACT</name>
<evidence type="ECO:0000313" key="3">
    <source>
        <dbReference type="EMBL" id="MFD2159664.1"/>
    </source>
</evidence>
<sequence>MKNTMKYAMLGALVASASMANAQNEAKAEPCAPISTEVKKSVTQSPEKVLEIVAKMVAANEACAGDVVKAAIQSSKANAELVGQIVETAATAAPKQISKIVAAATAVAPDASKQIAAVANKVNAELGTAQARPVHPLDFPEGDPNGNPGPGGPNHPLVGPPTGAPAGAGVSGPAGIPSEANSITNTPPGASR</sequence>
<feature type="compositionally biased region" description="Pro residues" evidence="1">
    <location>
        <begin position="150"/>
        <end position="163"/>
    </location>
</feature>
<dbReference type="Proteomes" id="UP001597389">
    <property type="component" value="Unassembled WGS sequence"/>
</dbReference>
<proteinExistence type="predicted"/>
<evidence type="ECO:0000313" key="4">
    <source>
        <dbReference type="Proteomes" id="UP001597389"/>
    </source>
</evidence>
<comment type="caution">
    <text evidence="3">The sequence shown here is derived from an EMBL/GenBank/DDBJ whole genome shotgun (WGS) entry which is preliminary data.</text>
</comment>
<gene>
    <name evidence="3" type="ORF">ACFSW8_12205</name>
</gene>
<feature type="region of interest" description="Disordered" evidence="1">
    <location>
        <begin position="131"/>
        <end position="192"/>
    </location>
</feature>